<dbReference type="Proteomes" id="UP000247702">
    <property type="component" value="Unassembled WGS sequence"/>
</dbReference>
<dbReference type="Pfam" id="PF20209">
    <property type="entry name" value="DUF6570"/>
    <property type="match status" value="1"/>
</dbReference>
<dbReference type="STRING" id="94130.A0A2Z6RM60"/>
<keyword evidence="3" id="KW-1185">Reference proteome</keyword>
<dbReference type="EMBL" id="BEXD01003888">
    <property type="protein sequence ID" value="GBC03494.1"/>
    <property type="molecule type" value="Genomic_DNA"/>
</dbReference>
<evidence type="ECO:0000313" key="2">
    <source>
        <dbReference type="EMBL" id="GBC03494.1"/>
    </source>
</evidence>
<proteinExistence type="predicted"/>
<evidence type="ECO:0000313" key="3">
    <source>
        <dbReference type="Proteomes" id="UP000247702"/>
    </source>
</evidence>
<reference evidence="2 3" key="1">
    <citation type="submission" date="2017-11" db="EMBL/GenBank/DDBJ databases">
        <title>The genome of Rhizophagus clarus HR1 reveals common genetic basis of auxotrophy among arbuscular mycorrhizal fungi.</title>
        <authorList>
            <person name="Kobayashi Y."/>
        </authorList>
    </citation>
    <scope>NUCLEOTIDE SEQUENCE [LARGE SCALE GENOMIC DNA]</scope>
    <source>
        <strain evidence="2 3">HR1</strain>
    </source>
</reference>
<dbReference type="AlphaFoldDB" id="A0A2Z6RM60"/>
<gene>
    <name evidence="2" type="ORF">RclHR1_05150004</name>
</gene>
<accession>A0A2Z6RM60</accession>
<dbReference type="InterPro" id="IPR046700">
    <property type="entry name" value="DUF6570"/>
</dbReference>
<comment type="caution">
    <text evidence="2">The sequence shown here is derived from an EMBL/GenBank/DDBJ whole genome shotgun (WGS) entry which is preliminary data.</text>
</comment>
<protein>
    <recommendedName>
        <fullName evidence="1">DUF6570 domain-containing protein</fullName>
    </recommendedName>
</protein>
<evidence type="ECO:0000259" key="1">
    <source>
        <dbReference type="Pfam" id="PF20209"/>
    </source>
</evidence>
<organism evidence="2 3">
    <name type="scientific">Rhizophagus clarus</name>
    <dbReference type="NCBI Taxonomy" id="94130"/>
    <lineage>
        <taxon>Eukaryota</taxon>
        <taxon>Fungi</taxon>
        <taxon>Fungi incertae sedis</taxon>
        <taxon>Mucoromycota</taxon>
        <taxon>Glomeromycotina</taxon>
        <taxon>Glomeromycetes</taxon>
        <taxon>Glomerales</taxon>
        <taxon>Glomeraceae</taxon>
        <taxon>Rhizophagus</taxon>
    </lineage>
</organism>
<sequence>MDACPLCDTLRKCKNRENETSDQRELRQKYDRERKYVKRCSINHNKRKNRQHEAQLHIINEQPNAPLHIINDQPNALHHITDDHYFPNSDLNLLHKFRSKIDKFANNLCTVCNECFPSIKIVCGECRRCHSENKELKRLKLNPELKKFSSRNNMDLGDVPEELQGLTQIEEMLIAQIFPIISVYYLRSGQYTYQDNVINFPQDIKEFATHLPHRPLSLDVLVVRHHSSDGRAFKDFNVRHSVVSCALHWLKHNNQYYSNIVIDEEVLGSLPDNGLLDDQIPQLEDISDEIADDADDSVVNNFVPILFLTFNENTAINDTLIRLQAETELVLWPNIDGVLVNEFRTPGYIAHTFLTLYPTGAANLHSERARDVKLAEYFSHLLKYKDGQFTHHTHWRYFALNLQMPCKRANAIDFHWPDLHSPMPHENSPSTLSEQEATAYRRQDLIDNPHITAWFFERRFELFFEKVLIPKWNLEDCASYCLHIDHTGQQSCRFGYLKEIGKNTYIRDDNGQPELITARNDQLINPYNHLQLQGWHVNVDLKPILSIKVALNYVAKYVSKSEPRSTTFSDMLTRIVNNSDPSDSSLSAVQRLLLQTVVKHDISAQETCHLLLGLPLYRSSHQFVSLNLNKDVLSGFIDQDHHPFHQMKKSVRLCYFLCKNIGIAR</sequence>
<name>A0A2Z6RM60_9GLOM</name>
<feature type="domain" description="DUF6570" evidence="1">
    <location>
        <begin position="144"/>
        <end position="267"/>
    </location>
</feature>